<evidence type="ECO:0000259" key="4">
    <source>
        <dbReference type="Pfam" id="PF08031"/>
    </source>
</evidence>
<evidence type="ECO:0000313" key="5">
    <source>
        <dbReference type="EMBL" id="KAL2837489.1"/>
    </source>
</evidence>
<dbReference type="Gene3D" id="3.30.465.10">
    <property type="match status" value="1"/>
</dbReference>
<evidence type="ECO:0000256" key="2">
    <source>
        <dbReference type="ARBA" id="ARBA00022827"/>
    </source>
</evidence>
<keyword evidence="2" id="KW-0274">FAD</keyword>
<feature type="domain" description="Berberine/berberine-like" evidence="4">
    <location>
        <begin position="143"/>
        <end position="179"/>
    </location>
</feature>
<comment type="caution">
    <text evidence="5">The sequence shown here is derived from an EMBL/GenBank/DDBJ whole genome shotgun (WGS) entry which is preliminary data.</text>
</comment>
<dbReference type="PANTHER" id="PTHR42973">
    <property type="entry name" value="BINDING OXIDOREDUCTASE, PUTATIVE (AFU_ORTHOLOGUE AFUA_1G17690)-RELATED"/>
    <property type="match status" value="1"/>
</dbReference>
<keyword evidence="3" id="KW-0560">Oxidoreductase</keyword>
<evidence type="ECO:0000256" key="1">
    <source>
        <dbReference type="ARBA" id="ARBA00022630"/>
    </source>
</evidence>
<dbReference type="InterPro" id="IPR050416">
    <property type="entry name" value="FAD-linked_Oxidoreductase"/>
</dbReference>
<name>A0ABR4JBQ0_9EURO</name>
<organism evidence="5 6">
    <name type="scientific">Aspergillus pseudoustus</name>
    <dbReference type="NCBI Taxonomy" id="1810923"/>
    <lineage>
        <taxon>Eukaryota</taxon>
        <taxon>Fungi</taxon>
        <taxon>Dikarya</taxon>
        <taxon>Ascomycota</taxon>
        <taxon>Pezizomycotina</taxon>
        <taxon>Eurotiomycetes</taxon>
        <taxon>Eurotiomycetidae</taxon>
        <taxon>Eurotiales</taxon>
        <taxon>Aspergillaceae</taxon>
        <taxon>Aspergillus</taxon>
        <taxon>Aspergillus subgen. Nidulantes</taxon>
    </lineage>
</organism>
<gene>
    <name evidence="5" type="ORF">BJY01DRAFT_251448</name>
</gene>
<dbReference type="Gene3D" id="3.40.462.20">
    <property type="match status" value="1"/>
</dbReference>
<sequence length="189" mass="21631">MGTSSPRRLTKYCAYVKSQAPVGLREVYWNHSFILSKGFASWVIQYFFLIVHEIKDIPAIHPLLIFQVITKPQIKAMSRFGGNSLGVDERSTKKGHHPLHIPLSAISWQNAEDDKRVYEFIAGFYTALSAKAEAMAVKNNFVYMNYASQFRDAISSYGANNRERLQEIASKYDPLKVFEKLQPGYFKLI</sequence>
<dbReference type="Pfam" id="PF08031">
    <property type="entry name" value="BBE"/>
    <property type="match status" value="1"/>
</dbReference>
<protein>
    <recommendedName>
        <fullName evidence="4">Berberine/berberine-like domain-containing protein</fullName>
    </recommendedName>
</protein>
<keyword evidence="6" id="KW-1185">Reference proteome</keyword>
<keyword evidence="1" id="KW-0285">Flavoprotein</keyword>
<evidence type="ECO:0000313" key="6">
    <source>
        <dbReference type="Proteomes" id="UP001610446"/>
    </source>
</evidence>
<evidence type="ECO:0000256" key="3">
    <source>
        <dbReference type="ARBA" id="ARBA00023002"/>
    </source>
</evidence>
<dbReference type="InterPro" id="IPR016169">
    <property type="entry name" value="FAD-bd_PCMH_sub2"/>
</dbReference>
<dbReference type="EMBL" id="JBFXLU010000160">
    <property type="protein sequence ID" value="KAL2837489.1"/>
    <property type="molecule type" value="Genomic_DNA"/>
</dbReference>
<dbReference type="PANTHER" id="PTHR42973:SF34">
    <property type="entry name" value="FAD BINDING DOMAIN PROTEIN (AFU_ORTHOLOGUE AFUA_3G02770)"/>
    <property type="match status" value="1"/>
</dbReference>
<proteinExistence type="predicted"/>
<dbReference type="InterPro" id="IPR012951">
    <property type="entry name" value="BBE"/>
</dbReference>
<reference evidence="5 6" key="1">
    <citation type="submission" date="2024-07" db="EMBL/GenBank/DDBJ databases">
        <title>Section-level genome sequencing and comparative genomics of Aspergillus sections Usti and Cavernicolus.</title>
        <authorList>
            <consortium name="Lawrence Berkeley National Laboratory"/>
            <person name="Nybo J.L."/>
            <person name="Vesth T.C."/>
            <person name="Theobald S."/>
            <person name="Frisvad J.C."/>
            <person name="Larsen T.O."/>
            <person name="Kjaerboelling I."/>
            <person name="Rothschild-Mancinelli K."/>
            <person name="Lyhne E.K."/>
            <person name="Kogle M.E."/>
            <person name="Barry K."/>
            <person name="Clum A."/>
            <person name="Na H."/>
            <person name="Ledsgaard L."/>
            <person name="Lin J."/>
            <person name="Lipzen A."/>
            <person name="Kuo A."/>
            <person name="Riley R."/>
            <person name="Mondo S."/>
            <person name="Labutti K."/>
            <person name="Haridas S."/>
            <person name="Pangalinan J."/>
            <person name="Salamov A.A."/>
            <person name="Simmons B.A."/>
            <person name="Magnuson J.K."/>
            <person name="Chen J."/>
            <person name="Drula E."/>
            <person name="Henrissat B."/>
            <person name="Wiebenga A."/>
            <person name="Lubbers R.J."/>
            <person name="Gomes A.C."/>
            <person name="Makela M.R."/>
            <person name="Stajich J."/>
            <person name="Grigoriev I.V."/>
            <person name="Mortensen U.H."/>
            <person name="De Vries R.P."/>
            <person name="Baker S.E."/>
            <person name="Andersen M.R."/>
        </authorList>
    </citation>
    <scope>NUCLEOTIDE SEQUENCE [LARGE SCALE GENOMIC DNA]</scope>
    <source>
        <strain evidence="5 6">CBS 123904</strain>
    </source>
</reference>
<dbReference type="Proteomes" id="UP001610446">
    <property type="component" value="Unassembled WGS sequence"/>
</dbReference>
<accession>A0ABR4JBQ0</accession>